<name>A0A378NUW1_9FIRM</name>
<gene>
    <name evidence="1" type="ORF">NCTC10571_02363</name>
</gene>
<protein>
    <submittedName>
        <fullName evidence="1">Uncharacterized protein</fullName>
    </submittedName>
</protein>
<evidence type="ECO:0000313" key="1">
    <source>
        <dbReference type="EMBL" id="STY72172.1"/>
    </source>
</evidence>
<evidence type="ECO:0000313" key="2">
    <source>
        <dbReference type="Proteomes" id="UP000255234"/>
    </source>
</evidence>
<reference evidence="1 2" key="1">
    <citation type="submission" date="2018-06" db="EMBL/GenBank/DDBJ databases">
        <authorList>
            <consortium name="Pathogen Informatics"/>
            <person name="Doyle S."/>
        </authorList>
    </citation>
    <scope>NUCLEOTIDE SEQUENCE [LARGE SCALE GENOMIC DNA]</scope>
    <source>
        <strain evidence="1 2">NCTC10571</strain>
    </source>
</reference>
<proteinExistence type="predicted"/>
<sequence length="106" mass="11648">MNIVNLTPHEIKIVKNKDCMVINPSGIVARCEQNQVLIGKVNGVDVYKTNLGEVKDLPNANKDTVYITSIVVAQAVKDKRNDVLVPFDMVRDEKGVIIGCKSLAQV</sequence>
<accession>A0A378NUW1</accession>
<dbReference type="AlphaFoldDB" id="A0A378NUW1"/>
<dbReference type="EMBL" id="UGPP01000001">
    <property type="protein sequence ID" value="STY72172.1"/>
    <property type="molecule type" value="Genomic_DNA"/>
</dbReference>
<dbReference type="Proteomes" id="UP000255234">
    <property type="component" value="Unassembled WGS sequence"/>
</dbReference>
<dbReference type="RefSeq" id="WP_115152231.1">
    <property type="nucleotide sequence ID" value="NZ_UGPP01000001.1"/>
</dbReference>
<organism evidence="1 2">
    <name type="scientific">Megamonas hypermegale</name>
    <dbReference type="NCBI Taxonomy" id="158847"/>
    <lineage>
        <taxon>Bacteria</taxon>
        <taxon>Bacillati</taxon>
        <taxon>Bacillota</taxon>
        <taxon>Negativicutes</taxon>
        <taxon>Selenomonadales</taxon>
        <taxon>Selenomonadaceae</taxon>
        <taxon>Megamonas</taxon>
    </lineage>
</organism>